<dbReference type="AlphaFoldDB" id="A0A5E4R509"/>
<organism evidence="2 3">
    <name type="scientific">Leptidea sinapis</name>
    <dbReference type="NCBI Taxonomy" id="189913"/>
    <lineage>
        <taxon>Eukaryota</taxon>
        <taxon>Metazoa</taxon>
        <taxon>Ecdysozoa</taxon>
        <taxon>Arthropoda</taxon>
        <taxon>Hexapoda</taxon>
        <taxon>Insecta</taxon>
        <taxon>Pterygota</taxon>
        <taxon>Neoptera</taxon>
        <taxon>Endopterygota</taxon>
        <taxon>Lepidoptera</taxon>
        <taxon>Glossata</taxon>
        <taxon>Ditrysia</taxon>
        <taxon>Papilionoidea</taxon>
        <taxon>Pieridae</taxon>
        <taxon>Dismorphiinae</taxon>
        <taxon>Leptidea</taxon>
    </lineage>
</organism>
<evidence type="ECO:0000313" key="3">
    <source>
        <dbReference type="Proteomes" id="UP000324832"/>
    </source>
</evidence>
<gene>
    <name evidence="2" type="ORF">LSINAPIS_LOCUS15128</name>
</gene>
<dbReference type="EMBL" id="FZQP02006994">
    <property type="protein sequence ID" value="VVD05634.1"/>
    <property type="molecule type" value="Genomic_DNA"/>
</dbReference>
<reference evidence="2 3" key="1">
    <citation type="submission" date="2017-07" db="EMBL/GenBank/DDBJ databases">
        <authorList>
            <person name="Talla V."/>
            <person name="Backstrom N."/>
        </authorList>
    </citation>
    <scope>NUCLEOTIDE SEQUENCE [LARGE SCALE GENOMIC DNA]</scope>
</reference>
<evidence type="ECO:0000256" key="1">
    <source>
        <dbReference type="SAM" id="MobiDB-lite"/>
    </source>
</evidence>
<sequence>MDILCPKWEIETVKRLGKYNGRVRPVIVTTTTTSRKIQLFKKKKTLENTGIYIKEDYTPAVLQKRKQLQEELQLKRLSGKKVMLRYDKIVELNPQKQHTYVSKKRLLSECPEAENKGKTLNKEDQAKQAHKKNKAQNIRNFLNSSQFNTTPKASTKKTKTLICRRQQLQKINPKTRTMKNELKALYKLISKQYST</sequence>
<evidence type="ECO:0000313" key="2">
    <source>
        <dbReference type="EMBL" id="VVD05634.1"/>
    </source>
</evidence>
<feature type="compositionally biased region" description="Basic and acidic residues" evidence="1">
    <location>
        <begin position="116"/>
        <end position="127"/>
    </location>
</feature>
<protein>
    <submittedName>
        <fullName evidence="2">Uncharacterized protein</fullName>
    </submittedName>
</protein>
<accession>A0A5E4R509</accession>
<proteinExistence type="predicted"/>
<feature type="region of interest" description="Disordered" evidence="1">
    <location>
        <begin position="116"/>
        <end position="137"/>
    </location>
</feature>
<name>A0A5E4R509_9NEOP</name>
<keyword evidence="3" id="KW-1185">Reference proteome</keyword>
<dbReference type="Proteomes" id="UP000324832">
    <property type="component" value="Unassembled WGS sequence"/>
</dbReference>